<evidence type="ECO:0000256" key="1">
    <source>
        <dbReference type="SAM" id="Coils"/>
    </source>
</evidence>
<reference evidence="2" key="1">
    <citation type="journal article" date="2015" name="Nature">
        <title>Complex archaea that bridge the gap between prokaryotes and eukaryotes.</title>
        <authorList>
            <person name="Spang A."/>
            <person name="Saw J.H."/>
            <person name="Jorgensen S.L."/>
            <person name="Zaremba-Niedzwiedzka K."/>
            <person name="Martijn J."/>
            <person name="Lind A.E."/>
            <person name="van Eijk R."/>
            <person name="Schleper C."/>
            <person name="Guy L."/>
            <person name="Ettema T.J."/>
        </authorList>
    </citation>
    <scope>NUCLEOTIDE SEQUENCE</scope>
</reference>
<protein>
    <submittedName>
        <fullName evidence="2">Uncharacterized protein</fullName>
    </submittedName>
</protein>
<proteinExistence type="predicted"/>
<gene>
    <name evidence="2" type="ORF">LCGC14_0922600</name>
</gene>
<keyword evidence="1" id="KW-0175">Coiled coil</keyword>
<dbReference type="EMBL" id="LAZR01003125">
    <property type="protein sequence ID" value="KKN21720.1"/>
    <property type="molecule type" value="Genomic_DNA"/>
</dbReference>
<dbReference type="AlphaFoldDB" id="A0A0F9NQC6"/>
<sequence length="60" mass="7069">MIYEIYREYQKAIAKINKQAHEAGEEARATLQERLKALRESAHEELKAIRAVSQKTRRSR</sequence>
<feature type="coiled-coil region" evidence="1">
    <location>
        <begin position="6"/>
        <end position="48"/>
    </location>
</feature>
<organism evidence="2">
    <name type="scientific">marine sediment metagenome</name>
    <dbReference type="NCBI Taxonomy" id="412755"/>
    <lineage>
        <taxon>unclassified sequences</taxon>
        <taxon>metagenomes</taxon>
        <taxon>ecological metagenomes</taxon>
    </lineage>
</organism>
<comment type="caution">
    <text evidence="2">The sequence shown here is derived from an EMBL/GenBank/DDBJ whole genome shotgun (WGS) entry which is preliminary data.</text>
</comment>
<accession>A0A0F9NQC6</accession>
<name>A0A0F9NQC6_9ZZZZ</name>
<evidence type="ECO:0000313" key="2">
    <source>
        <dbReference type="EMBL" id="KKN21720.1"/>
    </source>
</evidence>